<evidence type="ECO:0000313" key="1">
    <source>
        <dbReference type="EMBL" id="SDX00687.1"/>
    </source>
</evidence>
<dbReference type="SUPFAM" id="SSF51735">
    <property type="entry name" value="NAD(P)-binding Rossmann-fold domains"/>
    <property type="match status" value="1"/>
</dbReference>
<dbReference type="EMBL" id="FNNO01000008">
    <property type="protein sequence ID" value="SDX00687.1"/>
    <property type="molecule type" value="Genomic_DNA"/>
</dbReference>
<comment type="caution">
    <text evidence="1">The sequence shown here is derived from an EMBL/GenBank/DDBJ whole genome shotgun (WGS) entry which is preliminary data.</text>
</comment>
<reference evidence="1 2" key="1">
    <citation type="submission" date="2016-10" db="EMBL/GenBank/DDBJ databases">
        <authorList>
            <person name="Varghese N."/>
            <person name="Submissions S."/>
        </authorList>
    </citation>
    <scope>NUCLEOTIDE SEQUENCE [LARGE SCALE GENOMIC DNA]</scope>
    <source>
        <strain evidence="1 2">DSM 25353</strain>
    </source>
</reference>
<proteinExistence type="predicted"/>
<dbReference type="Proteomes" id="UP000198711">
    <property type="component" value="Unassembled WGS sequence"/>
</dbReference>
<organism evidence="1 2">
    <name type="scientific">Hydrobacter penzbergensis</name>
    <dbReference type="NCBI Taxonomy" id="1235997"/>
    <lineage>
        <taxon>Bacteria</taxon>
        <taxon>Pseudomonadati</taxon>
        <taxon>Bacteroidota</taxon>
        <taxon>Chitinophagia</taxon>
        <taxon>Chitinophagales</taxon>
        <taxon>Chitinophagaceae</taxon>
        <taxon>Hydrobacter</taxon>
    </lineage>
</organism>
<dbReference type="RefSeq" id="WP_092723853.1">
    <property type="nucleotide sequence ID" value="NZ_FNNO01000008.1"/>
</dbReference>
<keyword evidence="2" id="KW-1185">Reference proteome</keyword>
<gene>
    <name evidence="1" type="ORF">SAMN05444410_10818</name>
</gene>
<name>A0A8X8ICU0_9BACT</name>
<dbReference type="AlphaFoldDB" id="A0A8X8ICU0"/>
<dbReference type="InterPro" id="IPR036291">
    <property type="entry name" value="NAD(P)-bd_dom_sf"/>
</dbReference>
<protein>
    <submittedName>
        <fullName evidence="1">Uncharacterized protein</fullName>
    </submittedName>
</protein>
<accession>A0A8X8ICU0</accession>
<evidence type="ECO:0000313" key="2">
    <source>
        <dbReference type="Proteomes" id="UP000198711"/>
    </source>
</evidence>
<sequence length="347" mass="39649">MKILLLGGRGYFGNEITKAISRNPANDVWIGSHSVIGKNIIPIQWSNTDFLQKIVSFDVIINAAPIPSDEQYLTCIRSILSSNRVFIETTADPVDIARLLAWQEMPEWSALNSSPTGGLFIHSAGIFPGLSNLFYKHFLERRLDITHLRLGIRYKILSGAGRAMCHLMASTILEPSLWIENNEERMGPPIGSGYWMEWQGERAKGFRAFLPDLLYIRKFYNIPNIETFLSVKPRWISWTSSCFNWMPRTKWSQVMLERWFYLIRGRAFKKTRTDLCMSLRLNEGSFHTLSVNDAFSAAGFFVAACVECLKTKRIKTGFQSINSCFNLEDILTQMNVISGKELIIILQ</sequence>